<keyword evidence="3" id="KW-1185">Reference proteome</keyword>
<feature type="transmembrane region" description="Helical" evidence="1">
    <location>
        <begin position="7"/>
        <end position="27"/>
    </location>
</feature>
<evidence type="ECO:0000256" key="1">
    <source>
        <dbReference type="SAM" id="Phobius"/>
    </source>
</evidence>
<protein>
    <submittedName>
        <fullName evidence="2">Uncharacterized protein</fullName>
    </submittedName>
</protein>
<dbReference type="InterPro" id="IPR019099">
    <property type="entry name" value="Uncharacterised_PGPGW_TM"/>
</dbReference>
<reference evidence="2" key="2">
    <citation type="journal article" date="2021" name="Microbiol. Resour. Announc.">
        <title>Complete Genome Sequence of Polycladomyces abyssicola JIR-001T, Isolated from Hemipelagic Sediment in Deep Seawater.</title>
        <authorList>
            <person name="Tsubouchi T."/>
            <person name="Kaneko Y."/>
        </authorList>
    </citation>
    <scope>NUCLEOTIDE SEQUENCE</scope>
    <source>
        <strain evidence="2">JIR-001</strain>
    </source>
</reference>
<gene>
    <name evidence="2" type="ORF">JIR001_21440</name>
</gene>
<accession>A0A8D5UF95</accession>
<dbReference type="EMBL" id="AP024601">
    <property type="protein sequence ID" value="BCU82361.1"/>
    <property type="molecule type" value="Genomic_DNA"/>
</dbReference>
<feature type="transmembrane region" description="Helical" evidence="1">
    <location>
        <begin position="33"/>
        <end position="50"/>
    </location>
</feature>
<evidence type="ECO:0000313" key="3">
    <source>
        <dbReference type="Proteomes" id="UP000677436"/>
    </source>
</evidence>
<name>A0A8D5UF95_9BACL</name>
<sequence length="83" mass="9795">MNANVKRILLTIGGWFFLFLGVLGLFLPVLQGVLFLLIGLYMLSYTSPWARRLLVKLRARYPKLAERIDRFKKTRKIQQLFRP</sequence>
<dbReference type="AlphaFoldDB" id="A0A8D5UF95"/>
<keyword evidence="1" id="KW-1133">Transmembrane helix</keyword>
<dbReference type="Pfam" id="PF09656">
    <property type="entry name" value="PGPGW"/>
    <property type="match status" value="1"/>
</dbReference>
<organism evidence="2 3">
    <name type="scientific">Polycladomyces abyssicola</name>
    <dbReference type="NCBI Taxonomy" id="1125966"/>
    <lineage>
        <taxon>Bacteria</taxon>
        <taxon>Bacillati</taxon>
        <taxon>Bacillota</taxon>
        <taxon>Bacilli</taxon>
        <taxon>Bacillales</taxon>
        <taxon>Thermoactinomycetaceae</taxon>
        <taxon>Polycladomyces</taxon>
    </lineage>
</organism>
<dbReference type="Proteomes" id="UP000677436">
    <property type="component" value="Chromosome"/>
</dbReference>
<dbReference type="KEGG" id="pabs:JIR001_21440"/>
<proteinExistence type="predicted"/>
<keyword evidence="1" id="KW-0812">Transmembrane</keyword>
<evidence type="ECO:0000313" key="2">
    <source>
        <dbReference type="EMBL" id="BCU82361.1"/>
    </source>
</evidence>
<keyword evidence="1" id="KW-0472">Membrane</keyword>
<reference evidence="2" key="1">
    <citation type="journal article" date="2013" name="Int. J. Syst. Evol. Microbiol.">
        <title>Polycladomyces abyssicola gen. nov., sp. nov., a thermophilic filamentous bacterium isolated from hemipelagic sediment.</title>
        <authorList>
            <person name="Tsubouchi T."/>
            <person name="Shimane Y."/>
            <person name="Mori K."/>
            <person name="Usui K."/>
            <person name="Hiraki T."/>
            <person name="Tame A."/>
            <person name="Uematsu K."/>
            <person name="Maruyama T."/>
            <person name="Hatada Y."/>
        </authorList>
    </citation>
    <scope>NUCLEOTIDE SEQUENCE</scope>
    <source>
        <strain evidence="2">JIR-001</strain>
    </source>
</reference>
<dbReference type="RefSeq" id="WP_212772703.1">
    <property type="nucleotide sequence ID" value="NZ_AP024601.1"/>
</dbReference>